<dbReference type="Proteomes" id="UP001604336">
    <property type="component" value="Unassembled WGS sequence"/>
</dbReference>
<organism evidence="1 2">
    <name type="scientific">Abeliophyllum distichum</name>
    <dbReference type="NCBI Taxonomy" id="126358"/>
    <lineage>
        <taxon>Eukaryota</taxon>
        <taxon>Viridiplantae</taxon>
        <taxon>Streptophyta</taxon>
        <taxon>Embryophyta</taxon>
        <taxon>Tracheophyta</taxon>
        <taxon>Spermatophyta</taxon>
        <taxon>Magnoliopsida</taxon>
        <taxon>eudicotyledons</taxon>
        <taxon>Gunneridae</taxon>
        <taxon>Pentapetalae</taxon>
        <taxon>asterids</taxon>
        <taxon>lamiids</taxon>
        <taxon>Lamiales</taxon>
        <taxon>Oleaceae</taxon>
        <taxon>Forsythieae</taxon>
        <taxon>Abeliophyllum</taxon>
    </lineage>
</organism>
<accession>A0ABD1NZ29</accession>
<keyword evidence="2" id="KW-1185">Reference proteome</keyword>
<dbReference type="EMBL" id="JBFOLK010000088">
    <property type="protein sequence ID" value="KAL2456816.1"/>
    <property type="molecule type" value="Genomic_DNA"/>
</dbReference>
<sequence length="108" mass="11885">MKAWHQLDKAQYQTSSYIGRASANKPLPNKDKLIPQLGLSFCRRVISTQGPSLFMKAWNQLGKAQYQVSSYIGRASANKPLPNKDKLLFSIGTVFSDASSPHKGQASS</sequence>
<protein>
    <submittedName>
        <fullName evidence="1">Uncharacterized protein</fullName>
    </submittedName>
</protein>
<proteinExistence type="predicted"/>
<reference evidence="2" key="1">
    <citation type="submission" date="2024-07" db="EMBL/GenBank/DDBJ databases">
        <title>Two chromosome-level genome assemblies of Korean endemic species Abeliophyllum distichum and Forsythia ovata (Oleaceae).</title>
        <authorList>
            <person name="Jang H."/>
        </authorList>
    </citation>
    <scope>NUCLEOTIDE SEQUENCE [LARGE SCALE GENOMIC DNA]</scope>
</reference>
<dbReference type="AlphaFoldDB" id="A0ABD1NZ29"/>
<comment type="caution">
    <text evidence="1">The sequence shown here is derived from an EMBL/GenBank/DDBJ whole genome shotgun (WGS) entry which is preliminary data.</text>
</comment>
<gene>
    <name evidence="1" type="ORF">Adt_46619</name>
</gene>
<evidence type="ECO:0000313" key="2">
    <source>
        <dbReference type="Proteomes" id="UP001604336"/>
    </source>
</evidence>
<name>A0ABD1NZ29_9LAMI</name>
<evidence type="ECO:0000313" key="1">
    <source>
        <dbReference type="EMBL" id="KAL2456816.1"/>
    </source>
</evidence>